<feature type="compositionally biased region" description="Basic and acidic residues" evidence="1">
    <location>
        <begin position="49"/>
        <end position="58"/>
    </location>
</feature>
<evidence type="ECO:0000256" key="2">
    <source>
        <dbReference type="SAM" id="SignalP"/>
    </source>
</evidence>
<evidence type="ECO:0008006" key="5">
    <source>
        <dbReference type="Google" id="ProtNLM"/>
    </source>
</evidence>
<name>A0ABS0ALL3_9GAMM</name>
<gene>
    <name evidence="3" type="ORF">Y5W_00317</name>
</gene>
<dbReference type="RefSeq" id="WP_161386195.1">
    <property type="nucleotide sequence ID" value="NZ_ARXX01000003.1"/>
</dbReference>
<evidence type="ECO:0000313" key="4">
    <source>
        <dbReference type="Proteomes" id="UP000662703"/>
    </source>
</evidence>
<feature type="region of interest" description="Disordered" evidence="1">
    <location>
        <begin position="49"/>
        <end position="90"/>
    </location>
</feature>
<dbReference type="EMBL" id="ARXX01000003">
    <property type="protein sequence ID" value="MBF5055023.1"/>
    <property type="molecule type" value="Genomic_DNA"/>
</dbReference>
<reference evidence="3 4" key="1">
    <citation type="submission" date="2012-09" db="EMBL/GenBank/DDBJ databases">
        <title>Genome Sequence of alkane-degrading Bacterium Alcanivorax sp. 521-1.</title>
        <authorList>
            <person name="Lai Q."/>
            <person name="Shao Z."/>
        </authorList>
    </citation>
    <scope>NUCLEOTIDE SEQUENCE [LARGE SCALE GENOMIC DNA]</scope>
    <source>
        <strain evidence="3 4">521-1</strain>
    </source>
</reference>
<feature type="signal peptide" evidence="2">
    <location>
        <begin position="1"/>
        <end position="30"/>
    </location>
</feature>
<organism evidence="3 4">
    <name type="scientific">Alloalcanivorax profundimaris</name>
    <dbReference type="NCBI Taxonomy" id="2735259"/>
    <lineage>
        <taxon>Bacteria</taxon>
        <taxon>Pseudomonadati</taxon>
        <taxon>Pseudomonadota</taxon>
        <taxon>Gammaproteobacteria</taxon>
        <taxon>Oceanospirillales</taxon>
        <taxon>Alcanivoracaceae</taxon>
        <taxon>Alloalcanivorax</taxon>
    </lineage>
</organism>
<keyword evidence="2" id="KW-0732">Signal</keyword>
<accession>A0ABS0ALL3</accession>
<dbReference type="Proteomes" id="UP000662703">
    <property type="component" value="Unassembled WGS sequence"/>
</dbReference>
<keyword evidence="4" id="KW-1185">Reference proteome</keyword>
<feature type="chain" id="PRO_5045401178" description="Low-complexity protein" evidence="2">
    <location>
        <begin position="31"/>
        <end position="90"/>
    </location>
</feature>
<comment type="caution">
    <text evidence="3">The sequence shown here is derived from an EMBL/GenBank/DDBJ whole genome shotgun (WGS) entry which is preliminary data.</text>
</comment>
<evidence type="ECO:0000313" key="3">
    <source>
        <dbReference type="EMBL" id="MBF5055023.1"/>
    </source>
</evidence>
<sequence>MAKQTKLNPFAATLGAAVVASAMSVPAVQAAENPFGATDLASGYQLADNHGKDAEGKCGEGSCGEKSSDKSTEGSCGGDKSSEGSCGGQG</sequence>
<proteinExistence type="predicted"/>
<protein>
    <recommendedName>
        <fullName evidence="5">Low-complexity protein</fullName>
    </recommendedName>
</protein>
<evidence type="ECO:0000256" key="1">
    <source>
        <dbReference type="SAM" id="MobiDB-lite"/>
    </source>
</evidence>